<reference evidence="3 4" key="1">
    <citation type="journal article" date="2012" name="J. Bacteriol.">
        <title>Complete genome sequence of Alcanivorax dieselolei type strain B5.</title>
        <authorList>
            <person name="Lai Q."/>
            <person name="Li W."/>
            <person name="Shao Z."/>
        </authorList>
    </citation>
    <scope>NUCLEOTIDE SEQUENCE [LARGE SCALE GENOMIC DNA]</scope>
    <source>
        <strain evidence="4">DSM 16502 / CGMCC 1.3690 / B-5</strain>
    </source>
</reference>
<gene>
    <name evidence="3" type="ordered locus">B5T_04318</name>
</gene>
<dbReference type="AlphaFoldDB" id="K0CIV3"/>
<dbReference type="PROSITE" id="PS51257">
    <property type="entry name" value="PROKAR_LIPOPROTEIN"/>
    <property type="match status" value="1"/>
</dbReference>
<feature type="compositionally biased region" description="Gly residues" evidence="1">
    <location>
        <begin position="23"/>
        <end position="32"/>
    </location>
</feature>
<organism evidence="3 4">
    <name type="scientific">Alcanivorax dieselolei (strain DSM 16502 / CGMCC 1.3690 / MCCC 1A00001 / B-5)</name>
    <name type="common">Alloalcanivorax dieselolei</name>
    <dbReference type="NCBI Taxonomy" id="930169"/>
    <lineage>
        <taxon>Bacteria</taxon>
        <taxon>Pseudomonadati</taxon>
        <taxon>Pseudomonadota</taxon>
        <taxon>Gammaproteobacteria</taxon>
        <taxon>Oceanospirillales</taxon>
        <taxon>Alcanivoracaceae</taxon>
        <taxon>Alloalcanivorax</taxon>
    </lineage>
</organism>
<evidence type="ECO:0000313" key="3">
    <source>
        <dbReference type="EMBL" id="AFT72578.1"/>
    </source>
</evidence>
<feature type="region of interest" description="Disordered" evidence="1">
    <location>
        <begin position="23"/>
        <end position="82"/>
    </location>
</feature>
<feature type="compositionally biased region" description="Low complexity" evidence="1">
    <location>
        <begin position="33"/>
        <end position="47"/>
    </location>
</feature>
<dbReference type="PATRIC" id="fig|930169.3.peg.4285"/>
<sequence>MITSMARGLLLCLMVVALAACGGSGGGGGGGTPNDPNNPGNPNNPDNPDNPDDPDDPDNPDNPDDPDDPDNPDEPDEPTPEEEAELLTLIDSNNHFTASVCPGSLIDSNLGDAIDVLTCQNEALENISLSNDNLLGLLCANAVADTESGLLGSATNPDFLQACVLESGTYLKNTITGLLDGTSPVTQALCPQNSLDADGNPVSCLVEVLKDTPNTLQGVVGLLGCEDMLNPQTCLTGVANNLASGELLLGTVNTVSMALCPVATNPSNAADFDPAACLTEVLGAVTNVVGLGGNCEDGENQLTCLLDIGEGLGPVADAVGGIPVLGDLLGGLLEGGLPLPGDGSDPLTSLLENLGMLGELTGEIPVLGDIIGGILGGDIGGDGGLPLDLEGLLGGLTGGDLEAVTGLLDQVPVLGDVLEQVLGALTCESGNPLSCLAGAGDQLSGLTGLLGEIPVLGDVLDPLLGTLLGLADGGLGGGEGNPLDMLTGALDQIPVLGDLLNQLLGTLGGGLPGGDSGFEPDLSLLENIPVLGDLLTGLLGGALGGDLDLDGLLGGVLDGPVGDGGALVPTVGDLLEQVPALGDPLAGLLETLAGDNDSLLKQLLSPIADALQDVPVLGDLLGSLLDLLFGWT</sequence>
<evidence type="ECO:0000313" key="4">
    <source>
        <dbReference type="Proteomes" id="UP000006286"/>
    </source>
</evidence>
<dbReference type="Proteomes" id="UP000006286">
    <property type="component" value="Chromosome"/>
</dbReference>
<protein>
    <submittedName>
        <fullName evidence="3">Putative secreted protein</fullName>
    </submittedName>
</protein>
<dbReference type="EMBL" id="CP003466">
    <property type="protein sequence ID" value="AFT72578.1"/>
    <property type="molecule type" value="Genomic_DNA"/>
</dbReference>
<proteinExistence type="predicted"/>
<dbReference type="KEGG" id="adi:B5T_04318"/>
<feature type="compositionally biased region" description="Acidic residues" evidence="1">
    <location>
        <begin position="49"/>
        <end position="82"/>
    </location>
</feature>
<evidence type="ECO:0000256" key="1">
    <source>
        <dbReference type="SAM" id="MobiDB-lite"/>
    </source>
</evidence>
<keyword evidence="4" id="KW-1185">Reference proteome</keyword>
<dbReference type="HOGENOM" id="CLU_428052_0_0_6"/>
<keyword evidence="2" id="KW-0732">Signal</keyword>
<evidence type="ECO:0000256" key="2">
    <source>
        <dbReference type="SAM" id="SignalP"/>
    </source>
</evidence>
<feature type="chain" id="PRO_5003829559" evidence="2">
    <location>
        <begin position="20"/>
        <end position="632"/>
    </location>
</feature>
<accession>K0CIV3</accession>
<feature type="signal peptide" evidence="2">
    <location>
        <begin position="1"/>
        <end position="19"/>
    </location>
</feature>
<name>K0CIV3_ALCDB</name>